<accession>N6V057</accession>
<name>N6V057_9HYPH</name>
<dbReference type="EMBL" id="AQHN01000070">
    <property type="protein sequence ID" value="ENN86386.1"/>
    <property type="molecule type" value="Genomic_DNA"/>
</dbReference>
<feature type="compositionally biased region" description="Basic and acidic residues" evidence="1">
    <location>
        <begin position="63"/>
        <end position="78"/>
    </location>
</feature>
<dbReference type="STRING" id="363754.RHSP_19766"/>
<sequence length="419" mass="44686">MKDEKNAKYEGDGRQRENLGRIPGPFVAAERQHQQEARRAARQQRGAEIIDATAARLVGTLERAADHHKGDGADRQVDVEDPVPGQQIGDNAAGDGADDAADGEDGGDRALIAPTPSRRHEVADDDLCQRHQAAGADALDRPEDDELHQRLRHAAQNGAEQEDQDCRIDHRLAAILVAELAVERHGTGGGKHIGADNPGEVRQPAEIADDTGQGGGDDALVDGAKTENDHQAENDGADFAAIWRIVRCGCRLRSCLQALTAHCPISSSGAIAARMAARASGDSLASSDASQSVRFCFRACMSSLPFSVAIRPLRLRSLGSGSERVTRPSRSIAFTCPEIVGPRSFSIRASSATPMPGCRMTATSSRACSGDSPGSSLSRRSCRYRRCSAGRNASARAWASSSPGWRSVWGIESWISIDR</sequence>
<evidence type="ECO:0000256" key="1">
    <source>
        <dbReference type="SAM" id="MobiDB-lite"/>
    </source>
</evidence>
<evidence type="ECO:0000313" key="2">
    <source>
        <dbReference type="EMBL" id="ENN86386.1"/>
    </source>
</evidence>
<comment type="caution">
    <text evidence="2">The sequence shown here is derived from an EMBL/GenBank/DDBJ whole genome shotgun (WGS) entry which is preliminary data.</text>
</comment>
<evidence type="ECO:0000313" key="3">
    <source>
        <dbReference type="Proteomes" id="UP000012429"/>
    </source>
</evidence>
<feature type="region of interest" description="Disordered" evidence="1">
    <location>
        <begin position="1"/>
        <end position="45"/>
    </location>
</feature>
<protein>
    <submittedName>
        <fullName evidence="2">Uncharacterized protein</fullName>
    </submittedName>
</protein>
<feature type="compositionally biased region" description="Basic and acidic residues" evidence="1">
    <location>
        <begin position="1"/>
        <end position="19"/>
    </location>
</feature>
<feature type="compositionally biased region" description="Acidic residues" evidence="1">
    <location>
        <begin position="96"/>
        <end position="105"/>
    </location>
</feature>
<dbReference type="AlphaFoldDB" id="N6V057"/>
<feature type="region of interest" description="Disordered" evidence="1">
    <location>
        <begin position="61"/>
        <end position="125"/>
    </location>
</feature>
<reference evidence="2 3" key="1">
    <citation type="journal article" date="2012" name="BMC Genomics">
        <title>Genomic basis of broad host range and environmental adaptability of Rhizobium tropici CIAT 899 and Rhizobium sp. PRF 81 which are used in inoculants for common bean (Phaseolus vulgaris L.).</title>
        <authorList>
            <person name="Ormeno-Orrillo E."/>
            <person name="Menna P."/>
            <person name="Almeida L.G."/>
            <person name="Ollero F.J."/>
            <person name="Nicolas M.F."/>
            <person name="Pains Rodrigues E."/>
            <person name="Shigueyoshi Nakatani A."/>
            <person name="Silva Batista J.S."/>
            <person name="Oliveira Chueire L.M."/>
            <person name="Souza R.C."/>
            <person name="Ribeiro Vasconcelos A.T."/>
            <person name="Megias M."/>
            <person name="Hungria M."/>
            <person name="Martinez-Romero E."/>
        </authorList>
    </citation>
    <scope>NUCLEOTIDE SEQUENCE [LARGE SCALE GENOMIC DNA]</scope>
    <source>
        <strain evidence="2 3">PRF 81</strain>
    </source>
</reference>
<feature type="compositionally biased region" description="Basic and acidic residues" evidence="1">
    <location>
        <begin position="30"/>
        <end position="39"/>
    </location>
</feature>
<proteinExistence type="predicted"/>
<keyword evidence="3" id="KW-1185">Reference proteome</keyword>
<feature type="region of interest" description="Disordered" evidence="1">
    <location>
        <begin position="188"/>
        <end position="223"/>
    </location>
</feature>
<organism evidence="2 3">
    <name type="scientific">Rhizobium freirei PRF 81</name>
    <dbReference type="NCBI Taxonomy" id="363754"/>
    <lineage>
        <taxon>Bacteria</taxon>
        <taxon>Pseudomonadati</taxon>
        <taxon>Pseudomonadota</taxon>
        <taxon>Alphaproteobacteria</taxon>
        <taxon>Hyphomicrobiales</taxon>
        <taxon>Rhizobiaceae</taxon>
        <taxon>Rhizobium/Agrobacterium group</taxon>
        <taxon>Rhizobium</taxon>
    </lineage>
</organism>
<gene>
    <name evidence="2" type="ORF">RHSP_19766</name>
</gene>
<dbReference type="Proteomes" id="UP000012429">
    <property type="component" value="Unassembled WGS sequence"/>
</dbReference>